<evidence type="ECO:0000313" key="1">
    <source>
        <dbReference type="EMBL" id="MBX08174.1"/>
    </source>
</evidence>
<name>A0A2P2KR55_RHIMU</name>
<protein>
    <submittedName>
        <fullName evidence="1">Uncharacterized protein</fullName>
    </submittedName>
</protein>
<dbReference type="AlphaFoldDB" id="A0A2P2KR55"/>
<dbReference type="EMBL" id="GGEC01027690">
    <property type="protein sequence ID" value="MBX08174.1"/>
    <property type="molecule type" value="Transcribed_RNA"/>
</dbReference>
<proteinExistence type="predicted"/>
<reference evidence="1" key="1">
    <citation type="submission" date="2018-02" db="EMBL/GenBank/DDBJ databases">
        <title>Rhizophora mucronata_Transcriptome.</title>
        <authorList>
            <person name="Meera S.P."/>
            <person name="Sreeshan A."/>
            <person name="Augustine A."/>
        </authorList>
    </citation>
    <scope>NUCLEOTIDE SEQUENCE</scope>
    <source>
        <tissue evidence="1">Leaf</tissue>
    </source>
</reference>
<accession>A0A2P2KR55</accession>
<organism evidence="1">
    <name type="scientific">Rhizophora mucronata</name>
    <name type="common">Asiatic mangrove</name>
    <dbReference type="NCBI Taxonomy" id="61149"/>
    <lineage>
        <taxon>Eukaryota</taxon>
        <taxon>Viridiplantae</taxon>
        <taxon>Streptophyta</taxon>
        <taxon>Embryophyta</taxon>
        <taxon>Tracheophyta</taxon>
        <taxon>Spermatophyta</taxon>
        <taxon>Magnoliopsida</taxon>
        <taxon>eudicotyledons</taxon>
        <taxon>Gunneridae</taxon>
        <taxon>Pentapetalae</taxon>
        <taxon>rosids</taxon>
        <taxon>fabids</taxon>
        <taxon>Malpighiales</taxon>
        <taxon>Rhizophoraceae</taxon>
        <taxon>Rhizophora</taxon>
    </lineage>
</organism>
<sequence length="72" mass="8437">MNKNHGSNKIKCHKKCLVFTHLNYWGKKIKTSTMYQKGVWKKKNWCLCQHGHSTTVHYLSTSLQIPPYLTTS</sequence>